<dbReference type="InterPro" id="IPR012944">
    <property type="entry name" value="SusD_RagB_dom"/>
</dbReference>
<dbReference type="Gene3D" id="1.25.40.10">
    <property type="entry name" value="Tetratricopeptide repeat domain"/>
    <property type="match status" value="1"/>
</dbReference>
<dbReference type="RefSeq" id="WP_259010950.1">
    <property type="nucleotide sequence ID" value="NZ_JANUTI010000001.1"/>
</dbReference>
<evidence type="ECO:0000313" key="9">
    <source>
        <dbReference type="Proteomes" id="UP001211522"/>
    </source>
</evidence>
<feature type="domain" description="SusD-like N-terminal" evidence="7">
    <location>
        <begin position="85"/>
        <end position="224"/>
    </location>
</feature>
<evidence type="ECO:0000256" key="1">
    <source>
        <dbReference type="ARBA" id="ARBA00004442"/>
    </source>
</evidence>
<dbReference type="Proteomes" id="UP001211522">
    <property type="component" value="Unassembled WGS sequence"/>
</dbReference>
<sequence>MKSTIISKWLLGAALVCGTPACTDLDETVYDTIPSDKFGETQAQINSIIAPVYSELKGIWPGDFFCLMEESSDMAISPTRIGGDWWDGGYHMEMQRRNWTVMNNLINNSWNECMDGIATCNMVYHLVELNTAMSDELKQKTFSEIRGVRAFWVYLLIDLFGNAPLATDFGTTETPGITSRADLFKFVLSELSEIKDNLPAETTAATYGKFTQGAAYTLLAKMYLNAQEWIGQSMWNEAAEACEKVMSLGYILEPDWKTNFGVNNQVSAEAIFAIPFSKTIGGNYIHNRTLHYKDPIALGFTKGTWNGMSAQPDYVKEFDAKDPRYEGSFLIGPMIDPATGKVLVTDHGRDLIHTIDFNMMSVEKYDGIWGEVQQEEGARCNKWTFEAGMNNTDMENDYHIFRLADVYLMKAEALVRMGKDIPEATRLVNAIRERAYGDSNHNYETVDLDKIYQERKYELAWEMVSRQDMIRFGKFSAPGYLRPETTPEYRKLFPIPYKAWQSNDKLVQNPGYPAF</sequence>
<evidence type="ECO:0000256" key="4">
    <source>
        <dbReference type="ARBA" id="ARBA00023136"/>
    </source>
</evidence>
<keyword evidence="5" id="KW-0998">Cell outer membrane</keyword>
<dbReference type="InterPro" id="IPR033985">
    <property type="entry name" value="SusD-like_N"/>
</dbReference>
<name>A0AAW6FBC8_PARDI</name>
<evidence type="ECO:0000256" key="3">
    <source>
        <dbReference type="ARBA" id="ARBA00022729"/>
    </source>
</evidence>
<protein>
    <submittedName>
        <fullName evidence="8">RagB/SusD family nutrient uptake outer membrane protein</fullName>
    </submittedName>
</protein>
<gene>
    <name evidence="8" type="ORF">PN612_20550</name>
</gene>
<dbReference type="Gene3D" id="1.10.3780.10">
    <property type="entry name" value="SusD-like"/>
    <property type="match status" value="1"/>
</dbReference>
<organism evidence="8 9">
    <name type="scientific">Parabacteroides distasonis</name>
    <dbReference type="NCBI Taxonomy" id="823"/>
    <lineage>
        <taxon>Bacteria</taxon>
        <taxon>Pseudomonadati</taxon>
        <taxon>Bacteroidota</taxon>
        <taxon>Bacteroidia</taxon>
        <taxon>Bacteroidales</taxon>
        <taxon>Tannerellaceae</taxon>
        <taxon>Parabacteroides</taxon>
    </lineage>
</organism>
<dbReference type="SUPFAM" id="SSF48452">
    <property type="entry name" value="TPR-like"/>
    <property type="match status" value="1"/>
</dbReference>
<dbReference type="AlphaFoldDB" id="A0AAW6FBC8"/>
<dbReference type="InterPro" id="IPR011990">
    <property type="entry name" value="TPR-like_helical_dom_sf"/>
</dbReference>
<keyword evidence="3" id="KW-0732">Signal</keyword>
<evidence type="ECO:0000256" key="5">
    <source>
        <dbReference type="ARBA" id="ARBA00023237"/>
    </source>
</evidence>
<evidence type="ECO:0000259" key="6">
    <source>
        <dbReference type="Pfam" id="PF07980"/>
    </source>
</evidence>
<feature type="domain" description="RagB/SusD" evidence="6">
    <location>
        <begin position="374"/>
        <end position="512"/>
    </location>
</feature>
<evidence type="ECO:0000259" key="7">
    <source>
        <dbReference type="Pfam" id="PF14322"/>
    </source>
</evidence>
<dbReference type="Pfam" id="PF07980">
    <property type="entry name" value="SusD_RagB"/>
    <property type="match status" value="1"/>
</dbReference>
<keyword evidence="4" id="KW-0472">Membrane</keyword>
<evidence type="ECO:0000313" key="8">
    <source>
        <dbReference type="EMBL" id="MDB9140880.1"/>
    </source>
</evidence>
<dbReference type="Pfam" id="PF14322">
    <property type="entry name" value="SusD-like_3"/>
    <property type="match status" value="1"/>
</dbReference>
<comment type="similarity">
    <text evidence="2">Belongs to the SusD family.</text>
</comment>
<proteinExistence type="inferred from homology"/>
<dbReference type="Gene3D" id="1.25.40.390">
    <property type="match status" value="1"/>
</dbReference>
<reference evidence="8" key="1">
    <citation type="submission" date="2023-01" db="EMBL/GenBank/DDBJ databases">
        <title>Human gut microbiome strain richness.</title>
        <authorList>
            <person name="Chen-Liaw A."/>
        </authorList>
    </citation>
    <scope>NUCLEOTIDE SEQUENCE</scope>
    <source>
        <strain evidence="8">D35st1_E5_D35t1_190705</strain>
    </source>
</reference>
<dbReference type="GO" id="GO:0009279">
    <property type="term" value="C:cell outer membrane"/>
    <property type="evidence" value="ECO:0007669"/>
    <property type="project" value="UniProtKB-SubCell"/>
</dbReference>
<evidence type="ECO:0000256" key="2">
    <source>
        <dbReference type="ARBA" id="ARBA00006275"/>
    </source>
</evidence>
<comment type="caution">
    <text evidence="8">The sequence shown here is derived from an EMBL/GenBank/DDBJ whole genome shotgun (WGS) entry which is preliminary data.</text>
</comment>
<dbReference type="CDD" id="cd08977">
    <property type="entry name" value="SusD"/>
    <property type="match status" value="1"/>
</dbReference>
<dbReference type="EMBL" id="JAQMPX010000150">
    <property type="protein sequence ID" value="MDB9140880.1"/>
    <property type="molecule type" value="Genomic_DNA"/>
</dbReference>
<comment type="subcellular location">
    <subcellularLocation>
        <location evidence="1">Cell outer membrane</location>
    </subcellularLocation>
</comment>
<accession>A0AAW6FBC8</accession>